<gene>
    <name evidence="1" type="ORF">S01H1_32816</name>
</gene>
<dbReference type="EMBL" id="BARS01020343">
    <property type="protein sequence ID" value="GAG06174.1"/>
    <property type="molecule type" value="Genomic_DNA"/>
</dbReference>
<evidence type="ECO:0008006" key="2">
    <source>
        <dbReference type="Google" id="ProtNLM"/>
    </source>
</evidence>
<name>X0UK34_9ZZZZ</name>
<proteinExistence type="predicted"/>
<evidence type="ECO:0000313" key="1">
    <source>
        <dbReference type="EMBL" id="GAG06174.1"/>
    </source>
</evidence>
<comment type="caution">
    <text evidence="1">The sequence shown here is derived from an EMBL/GenBank/DDBJ whole genome shotgun (WGS) entry which is preliminary data.</text>
</comment>
<accession>X0UK34</accession>
<organism evidence="1">
    <name type="scientific">marine sediment metagenome</name>
    <dbReference type="NCBI Taxonomy" id="412755"/>
    <lineage>
        <taxon>unclassified sequences</taxon>
        <taxon>metagenomes</taxon>
        <taxon>ecological metagenomes</taxon>
    </lineage>
</organism>
<sequence>CGECLEKCPQEINIPDELEKVDAILGKGKKISEFYDINSN</sequence>
<dbReference type="AlphaFoldDB" id="X0UK34"/>
<reference evidence="1" key="1">
    <citation type="journal article" date="2014" name="Front. Microbiol.">
        <title>High frequency of phylogenetically diverse reductive dehalogenase-homologous genes in deep subseafloor sedimentary metagenomes.</title>
        <authorList>
            <person name="Kawai M."/>
            <person name="Futagami T."/>
            <person name="Toyoda A."/>
            <person name="Takaki Y."/>
            <person name="Nishi S."/>
            <person name="Hori S."/>
            <person name="Arai W."/>
            <person name="Tsubouchi T."/>
            <person name="Morono Y."/>
            <person name="Uchiyama I."/>
            <person name="Ito T."/>
            <person name="Fujiyama A."/>
            <person name="Inagaki F."/>
            <person name="Takami H."/>
        </authorList>
    </citation>
    <scope>NUCLEOTIDE SEQUENCE</scope>
    <source>
        <strain evidence="1">Expedition CK06-06</strain>
    </source>
</reference>
<protein>
    <recommendedName>
        <fullName evidence="2">4Fe-4S ferredoxin-type domain-containing protein</fullName>
    </recommendedName>
</protein>
<feature type="non-terminal residue" evidence="1">
    <location>
        <position position="1"/>
    </location>
</feature>